<evidence type="ECO:0000313" key="4">
    <source>
        <dbReference type="EMBL" id="KZZ89937.1"/>
    </source>
</evidence>
<dbReference type="Gene3D" id="3.20.20.70">
    <property type="entry name" value="Aldolase class I"/>
    <property type="match status" value="2"/>
</dbReference>
<dbReference type="EMBL" id="AZGY01000023">
    <property type="protein sequence ID" value="KZZ89937.1"/>
    <property type="molecule type" value="Genomic_DNA"/>
</dbReference>
<keyword evidence="5" id="KW-1185">Reference proteome</keyword>
<feature type="domain" description="FMN hydroxy acid dehydrogenase" evidence="3">
    <location>
        <begin position="21"/>
        <end position="151"/>
    </location>
</feature>
<dbReference type="SUPFAM" id="SSF51395">
    <property type="entry name" value="FMN-linked oxidoreductases"/>
    <property type="match status" value="2"/>
</dbReference>
<comment type="cofactor">
    <cofactor evidence="1">
        <name>FMN</name>
        <dbReference type="ChEBI" id="CHEBI:58210"/>
    </cofactor>
</comment>
<proteinExistence type="predicted"/>
<accession>A0A167XD77</accession>
<dbReference type="InterPro" id="IPR013785">
    <property type="entry name" value="Aldolase_TIM"/>
</dbReference>
<name>A0A167XD77_9HYPO</name>
<dbReference type="STRING" id="1081109.A0A167XD77"/>
<dbReference type="GO" id="GO:0016491">
    <property type="term" value="F:oxidoreductase activity"/>
    <property type="evidence" value="ECO:0007669"/>
    <property type="project" value="UniProtKB-KW"/>
</dbReference>
<comment type="caution">
    <text evidence="4">The sequence shown here is derived from an EMBL/GenBank/DDBJ whole genome shotgun (WGS) entry which is preliminary data.</text>
</comment>
<dbReference type="PROSITE" id="PS51349">
    <property type="entry name" value="FMN_HYDROXY_ACID_DH_2"/>
    <property type="match status" value="1"/>
</dbReference>
<evidence type="ECO:0000313" key="5">
    <source>
        <dbReference type="Proteomes" id="UP000078544"/>
    </source>
</evidence>
<evidence type="ECO:0000259" key="3">
    <source>
        <dbReference type="PROSITE" id="PS51349"/>
    </source>
</evidence>
<dbReference type="OrthoDB" id="1925334at2759"/>
<dbReference type="InterPro" id="IPR037396">
    <property type="entry name" value="FMN_HAD"/>
</dbReference>
<dbReference type="InterPro" id="IPR000262">
    <property type="entry name" value="FMN-dep_DH"/>
</dbReference>
<evidence type="ECO:0000256" key="1">
    <source>
        <dbReference type="ARBA" id="ARBA00001917"/>
    </source>
</evidence>
<organism evidence="4 5">
    <name type="scientific">Moelleriella libera RCEF 2490</name>
    <dbReference type="NCBI Taxonomy" id="1081109"/>
    <lineage>
        <taxon>Eukaryota</taxon>
        <taxon>Fungi</taxon>
        <taxon>Dikarya</taxon>
        <taxon>Ascomycota</taxon>
        <taxon>Pezizomycotina</taxon>
        <taxon>Sordariomycetes</taxon>
        <taxon>Hypocreomycetidae</taxon>
        <taxon>Hypocreales</taxon>
        <taxon>Clavicipitaceae</taxon>
        <taxon>Moelleriella</taxon>
    </lineage>
</organism>
<dbReference type="Pfam" id="PF01070">
    <property type="entry name" value="FMN_dh"/>
    <property type="match status" value="2"/>
</dbReference>
<evidence type="ECO:0000256" key="2">
    <source>
        <dbReference type="ARBA" id="ARBA00023002"/>
    </source>
</evidence>
<dbReference type="PANTHER" id="PTHR10578:SF104">
    <property type="entry name" value="CYTOCHROME B2, MITOCHONDRIAL-RELATED"/>
    <property type="match status" value="1"/>
</dbReference>
<dbReference type="Proteomes" id="UP000078544">
    <property type="component" value="Unassembled WGS sequence"/>
</dbReference>
<dbReference type="AlphaFoldDB" id="A0A167XD77"/>
<keyword evidence="2" id="KW-0560">Oxidoreductase</keyword>
<protein>
    <submittedName>
        <fullName evidence="4">Aldolase-type TIM barrel</fullName>
    </submittedName>
</protein>
<sequence length="151" mass="16454">MEAEHSKIVLSMHTPKGKERPPLTSLISTHDFEVVAHQTFSPKTWALISLAATDLHTKNKNRSAYAQIGLRPRGLGNVSEVDTSCSILGHKLRMPLFCSPANIFKALCLGAKAVGIGRGPLFALNYGLEGVRRYIESKLATSLPQTITTKD</sequence>
<reference evidence="4 5" key="1">
    <citation type="journal article" date="2016" name="Genome Biol. Evol.">
        <title>Divergent and convergent evolution of fungal pathogenicity.</title>
        <authorList>
            <person name="Shang Y."/>
            <person name="Xiao G."/>
            <person name="Zheng P."/>
            <person name="Cen K."/>
            <person name="Zhan S."/>
            <person name="Wang C."/>
        </authorList>
    </citation>
    <scope>NUCLEOTIDE SEQUENCE [LARGE SCALE GENOMIC DNA]</scope>
    <source>
        <strain evidence="4 5">RCEF 2490</strain>
    </source>
</reference>
<gene>
    <name evidence="4" type="ORF">AAL_07445</name>
</gene>
<dbReference type="PANTHER" id="PTHR10578">
    <property type="entry name" value="S -2-HYDROXY-ACID OXIDASE-RELATED"/>
    <property type="match status" value="1"/>
</dbReference>